<keyword evidence="3" id="KW-1185">Reference proteome</keyword>
<evidence type="ECO:0008006" key="4">
    <source>
        <dbReference type="Google" id="ProtNLM"/>
    </source>
</evidence>
<keyword evidence="1" id="KW-0472">Membrane</keyword>
<feature type="transmembrane region" description="Helical" evidence="1">
    <location>
        <begin position="414"/>
        <end position="433"/>
    </location>
</feature>
<gene>
    <name evidence="2" type="ORF">AL399_01070</name>
</gene>
<feature type="transmembrane region" description="Helical" evidence="1">
    <location>
        <begin position="20"/>
        <end position="38"/>
    </location>
</feature>
<dbReference type="Proteomes" id="UP000054172">
    <property type="component" value="Unassembled WGS sequence"/>
</dbReference>
<dbReference type="PANTHER" id="PTHR38454">
    <property type="entry name" value="INTEGRAL MEMBRANE PROTEIN-RELATED"/>
    <property type="match status" value="1"/>
</dbReference>
<protein>
    <recommendedName>
        <fullName evidence="4">Membrane protein 6-pyruvoyl-tetrahydropterin synthase-related domain-containing protein</fullName>
    </recommendedName>
</protein>
<feature type="transmembrane region" description="Helical" evidence="1">
    <location>
        <begin position="234"/>
        <end position="253"/>
    </location>
</feature>
<feature type="transmembrane region" description="Helical" evidence="1">
    <location>
        <begin position="135"/>
        <end position="154"/>
    </location>
</feature>
<feature type="transmembrane region" description="Helical" evidence="1">
    <location>
        <begin position="507"/>
        <end position="525"/>
    </location>
</feature>
<feature type="transmembrane region" description="Helical" evidence="1">
    <location>
        <begin position="161"/>
        <end position="182"/>
    </location>
</feature>
<dbReference type="InterPro" id="IPR018580">
    <property type="entry name" value="Uncharacterised_YfhO"/>
</dbReference>
<sequence length="817" mass="90437">MGVLYPGYPLSMRGVLMRLLPHGVAVVLFMAISLAYFAPQLQGRRVAQHDREQWLGTARELIDYRDSTGRESLWTTTLFCGMPSILISQGYPKNVVEIIDRGLQFLGRPASYIFLTMLGFYILLVVVGVNPWLAIPGAIAYGLSTYFLIIVGAGHNAKSHALCYVAPMVAGFIAVFKGKYWGGGLLFALSLALGLVAGHLQITYYGGFVLAALAVGYLVMAIRGGRLLQYGKAVGVLLVAMLFAVGANFNRLYQTWDYGKESIRGKSDLVQKSKANGNGLDREYATAWSYGPEETFNLFVPNFNGGSSSLALAPDSHVGKFLDAARIGAQQKDQLLHSMPVYWGSQPMTSGPVYLGAAVVFLFVLGLFLLRGAEKWALVAVSALAVLLAWGYHFGWLTNLFFDWVPGYNKFRTVSMVLVVCELTVPLLAFWGLSKWQRGEVDDRRLQRGLLWATVLSGGVALLLLVLGPAMANFVGPHDAQYVQSGFPQELMDALRADRVGLMRMDAFRSLLFVLVTAGCVFLLLRKKLKLQWFGVLLTAVVLVDMWVVDKRYDGVHWESAAEYEKPFTPSQADAAILRDTGYYRVYNTTVSPFNDASTSYFHRSVGGYHGAKMRRFQEFVDRYGGSELLLNLLNVKYVIARGSDGQPTAQFNPRAFGSAWLVDSVLAVQGADAELDALESVDLQRVAVVDASRFPLKDRQYAPHEGDTIALTQFSPDRMVYRATTQAGRYAVLSDVYYPKGWRALLDGGEVPMARVDYLLRGVEIPAGIHRLELSFTLPSFYWGQWVDFGFGLVMVLVLLGWCAYEGRRSWLAVRG</sequence>
<reference evidence="2" key="1">
    <citation type="submission" date="2015-08" db="EMBL/GenBank/DDBJ databases">
        <title>Candidatus Bacteriodes Periocalifornicus.</title>
        <authorList>
            <person name="McLean J.S."/>
            <person name="Kelley S."/>
        </authorList>
    </citation>
    <scope>NUCLEOTIDE SEQUENCE [LARGE SCALE GENOMIC DNA]</scope>
    <source>
        <strain evidence="2">12B</strain>
    </source>
</reference>
<feature type="transmembrane region" description="Helical" evidence="1">
    <location>
        <begin position="532"/>
        <end position="549"/>
    </location>
</feature>
<organism evidence="2 3">
    <name type="scientific">Candidatus [Bacteroides] periocalifornicus</name>
    <dbReference type="NCBI Taxonomy" id="1702214"/>
    <lineage>
        <taxon>Bacteria</taxon>
        <taxon>Pseudomonadati</taxon>
        <taxon>Bacteroidota</taxon>
    </lineage>
</organism>
<dbReference type="AlphaFoldDB" id="A0A0Q4B9C0"/>
<dbReference type="PANTHER" id="PTHR38454:SF1">
    <property type="entry name" value="INTEGRAL MEMBRANE PROTEIN"/>
    <property type="match status" value="1"/>
</dbReference>
<feature type="transmembrane region" description="Helical" evidence="1">
    <location>
        <begin position="202"/>
        <end position="222"/>
    </location>
</feature>
<feature type="transmembrane region" description="Helical" evidence="1">
    <location>
        <begin position="449"/>
        <end position="472"/>
    </location>
</feature>
<evidence type="ECO:0000256" key="1">
    <source>
        <dbReference type="SAM" id="Phobius"/>
    </source>
</evidence>
<feature type="transmembrane region" description="Helical" evidence="1">
    <location>
        <begin position="110"/>
        <end position="129"/>
    </location>
</feature>
<dbReference type="EMBL" id="LIIK01000003">
    <property type="protein sequence ID" value="KQM09517.1"/>
    <property type="molecule type" value="Genomic_DNA"/>
</dbReference>
<dbReference type="STRING" id="1702214.AL399_01070"/>
<name>A0A0Q4B9C0_9BACT</name>
<evidence type="ECO:0000313" key="2">
    <source>
        <dbReference type="EMBL" id="KQM09517.1"/>
    </source>
</evidence>
<comment type="caution">
    <text evidence="2">The sequence shown here is derived from an EMBL/GenBank/DDBJ whole genome shotgun (WGS) entry which is preliminary data.</text>
</comment>
<keyword evidence="1" id="KW-0812">Transmembrane</keyword>
<feature type="transmembrane region" description="Helical" evidence="1">
    <location>
        <begin position="353"/>
        <end position="370"/>
    </location>
</feature>
<feature type="transmembrane region" description="Helical" evidence="1">
    <location>
        <begin position="784"/>
        <end position="806"/>
    </location>
</feature>
<dbReference type="PATRIC" id="fig|1702214.3.peg.1687"/>
<accession>A0A0Q4B9C0</accession>
<proteinExistence type="predicted"/>
<feature type="transmembrane region" description="Helical" evidence="1">
    <location>
        <begin position="377"/>
        <end position="394"/>
    </location>
</feature>
<evidence type="ECO:0000313" key="3">
    <source>
        <dbReference type="Proteomes" id="UP000054172"/>
    </source>
</evidence>
<keyword evidence="1" id="KW-1133">Transmembrane helix</keyword>